<dbReference type="EMBL" id="CM004390">
    <property type="protein sequence ID" value="OAY52748.1"/>
    <property type="molecule type" value="Genomic_DNA"/>
</dbReference>
<gene>
    <name evidence="2" type="ORF">MANES_04G108000</name>
</gene>
<organism evidence="2">
    <name type="scientific">Manihot esculenta</name>
    <name type="common">Cassava</name>
    <name type="synonym">Jatropha manihot</name>
    <dbReference type="NCBI Taxonomy" id="3983"/>
    <lineage>
        <taxon>Eukaryota</taxon>
        <taxon>Viridiplantae</taxon>
        <taxon>Streptophyta</taxon>
        <taxon>Embryophyta</taxon>
        <taxon>Tracheophyta</taxon>
        <taxon>Spermatophyta</taxon>
        <taxon>Magnoliopsida</taxon>
        <taxon>eudicotyledons</taxon>
        <taxon>Gunneridae</taxon>
        <taxon>Pentapetalae</taxon>
        <taxon>rosids</taxon>
        <taxon>fabids</taxon>
        <taxon>Malpighiales</taxon>
        <taxon>Euphorbiaceae</taxon>
        <taxon>Crotonoideae</taxon>
        <taxon>Manihoteae</taxon>
        <taxon>Manihot</taxon>
    </lineage>
</organism>
<feature type="compositionally biased region" description="Low complexity" evidence="1">
    <location>
        <begin position="24"/>
        <end position="36"/>
    </location>
</feature>
<evidence type="ECO:0008006" key="3">
    <source>
        <dbReference type="Google" id="ProtNLM"/>
    </source>
</evidence>
<dbReference type="STRING" id="3983.A0A2C9W3M3"/>
<proteinExistence type="predicted"/>
<accession>A0A2C9W3M3</accession>
<dbReference type="OrthoDB" id="1931102at2759"/>
<feature type="region of interest" description="Disordered" evidence="1">
    <location>
        <begin position="1"/>
        <end position="36"/>
    </location>
</feature>
<protein>
    <recommendedName>
        <fullName evidence="3">Serine-rich protein-like protein</fullName>
    </recommendedName>
</protein>
<reference evidence="2" key="1">
    <citation type="submission" date="2016-02" db="EMBL/GenBank/DDBJ databases">
        <title>WGS assembly of Manihot esculenta.</title>
        <authorList>
            <person name="Bredeson J.V."/>
            <person name="Prochnik S.E."/>
            <person name="Lyons J.B."/>
            <person name="Schmutz J."/>
            <person name="Grimwood J."/>
            <person name="Vrebalov J."/>
            <person name="Bart R.S."/>
            <person name="Amuge T."/>
            <person name="Ferguson M.E."/>
            <person name="Green R."/>
            <person name="Putnam N."/>
            <person name="Stites J."/>
            <person name="Rounsley S."/>
            <person name="Rokhsar D.S."/>
        </authorList>
    </citation>
    <scope>NUCLEOTIDE SEQUENCE [LARGE SCALE GENOMIC DNA]</scope>
    <source>
        <tissue evidence="2">Leaf</tissue>
    </source>
</reference>
<evidence type="ECO:0000256" key="1">
    <source>
        <dbReference type="SAM" id="MobiDB-lite"/>
    </source>
</evidence>
<dbReference type="AlphaFoldDB" id="A0A2C9W3M3"/>
<evidence type="ECO:0000313" key="2">
    <source>
        <dbReference type="EMBL" id="OAY52748.1"/>
    </source>
</evidence>
<name>A0A2C9W3M3_MANES</name>
<feature type="compositionally biased region" description="Polar residues" evidence="1">
    <location>
        <begin position="1"/>
        <end position="12"/>
    </location>
</feature>
<sequence>MATSRNKSNGHSVCTCRMPPPLMSTPSASSSSSSSSSSSFASSTAASFTSRCSSSSSTSATLFARATSPTRVNMYSHHHRQNNHQASSSLRFSIHRPISPSRSISLRRHPSNANAVSNQKRTCACSPTTHPGSFRCAFHKALMRNNGFNHHSSSAHSVSVSYHSSSRLNFRRSAMTNSLVRIGGVEGELVKRALSALIHPSSHHLRRRGAFEMRPSRLSVMSKAEHLADAIFVKGQSFADGNIKCN</sequence>